<dbReference type="AlphaFoldDB" id="A0AAV5D7Q1"/>
<protein>
    <submittedName>
        <fullName evidence="2">Uncharacterized protein</fullName>
    </submittedName>
</protein>
<reference evidence="2" key="1">
    <citation type="journal article" date="2018" name="DNA Res.">
        <title>Multiple hybrid de novo genome assembly of finger millet, an orphan allotetraploid crop.</title>
        <authorList>
            <person name="Hatakeyama M."/>
            <person name="Aluri S."/>
            <person name="Balachadran M.T."/>
            <person name="Sivarajan S.R."/>
            <person name="Patrignani A."/>
            <person name="Gruter S."/>
            <person name="Poveda L."/>
            <person name="Shimizu-Inatsugi R."/>
            <person name="Baeten J."/>
            <person name="Francoijs K.J."/>
            <person name="Nataraja K.N."/>
            <person name="Reddy Y.A.N."/>
            <person name="Phadnis S."/>
            <person name="Ravikumar R.L."/>
            <person name="Schlapbach R."/>
            <person name="Sreeman S.M."/>
            <person name="Shimizu K.K."/>
        </authorList>
    </citation>
    <scope>NUCLEOTIDE SEQUENCE</scope>
</reference>
<feature type="transmembrane region" description="Helical" evidence="1">
    <location>
        <begin position="37"/>
        <end position="59"/>
    </location>
</feature>
<evidence type="ECO:0000256" key="1">
    <source>
        <dbReference type="SAM" id="Phobius"/>
    </source>
</evidence>
<keyword evidence="1" id="KW-0472">Membrane</keyword>
<keyword evidence="1" id="KW-1133">Transmembrane helix</keyword>
<sequence length="83" mass="8773">MHPPPVPTSTMATAVTHDDLSLRKAQERRAMRSGSQVAVSLVALSVICGLVAFILCLAAEGSRSEASHHHHSSLISHPPPSNN</sequence>
<organism evidence="2 4">
    <name type="scientific">Eleusine coracana subsp. coracana</name>
    <dbReference type="NCBI Taxonomy" id="191504"/>
    <lineage>
        <taxon>Eukaryota</taxon>
        <taxon>Viridiplantae</taxon>
        <taxon>Streptophyta</taxon>
        <taxon>Embryophyta</taxon>
        <taxon>Tracheophyta</taxon>
        <taxon>Spermatophyta</taxon>
        <taxon>Magnoliopsida</taxon>
        <taxon>Liliopsida</taxon>
        <taxon>Poales</taxon>
        <taxon>Poaceae</taxon>
        <taxon>PACMAD clade</taxon>
        <taxon>Chloridoideae</taxon>
        <taxon>Cynodonteae</taxon>
        <taxon>Eleusininae</taxon>
        <taxon>Eleusine</taxon>
    </lineage>
</organism>
<evidence type="ECO:0000313" key="4">
    <source>
        <dbReference type="Proteomes" id="UP001054889"/>
    </source>
</evidence>
<keyword evidence="1" id="KW-0812">Transmembrane</keyword>
<dbReference type="EMBL" id="BQKI01000012">
    <property type="protein sequence ID" value="GJN06162.1"/>
    <property type="molecule type" value="Genomic_DNA"/>
</dbReference>
<name>A0AAV5D7Q1_ELECO</name>
<evidence type="ECO:0000313" key="3">
    <source>
        <dbReference type="EMBL" id="GJN37822.1"/>
    </source>
</evidence>
<dbReference type="Proteomes" id="UP001054889">
    <property type="component" value="Unassembled WGS sequence"/>
</dbReference>
<accession>A0AAV5D7Q1</accession>
<dbReference type="EMBL" id="BQKI01000095">
    <property type="protein sequence ID" value="GJN37822.1"/>
    <property type="molecule type" value="Genomic_DNA"/>
</dbReference>
<evidence type="ECO:0000313" key="2">
    <source>
        <dbReference type="EMBL" id="GJN06162.1"/>
    </source>
</evidence>
<comment type="caution">
    <text evidence="2">The sequence shown here is derived from an EMBL/GenBank/DDBJ whole genome shotgun (WGS) entry which is preliminary data.</text>
</comment>
<keyword evidence="4" id="KW-1185">Reference proteome</keyword>
<proteinExistence type="predicted"/>
<reference evidence="2" key="2">
    <citation type="submission" date="2021-12" db="EMBL/GenBank/DDBJ databases">
        <title>Resequencing data analysis of finger millet.</title>
        <authorList>
            <person name="Hatakeyama M."/>
            <person name="Aluri S."/>
            <person name="Balachadran M.T."/>
            <person name="Sivarajan S.R."/>
            <person name="Poveda L."/>
            <person name="Shimizu-Inatsugi R."/>
            <person name="Schlapbach R."/>
            <person name="Sreeman S.M."/>
            <person name="Shimizu K.K."/>
        </authorList>
    </citation>
    <scope>NUCLEOTIDE SEQUENCE</scope>
</reference>
<gene>
    <name evidence="2" type="primary">ga23863</name>
    <name evidence="3" type="synonym">gb26814</name>
    <name evidence="2" type="ORF">PR202_ga23863</name>
    <name evidence="3" type="ORF">PR202_gb26814</name>
</gene>